<evidence type="ECO:0000259" key="7">
    <source>
        <dbReference type="Pfam" id="PF02771"/>
    </source>
</evidence>
<feature type="domain" description="Acyl-CoA dehydrogenase/oxidase C-terminal" evidence="6">
    <location>
        <begin position="227"/>
        <end position="358"/>
    </location>
</feature>
<dbReference type="SUPFAM" id="SSF47203">
    <property type="entry name" value="Acyl-CoA dehydrogenase C-terminal domain-like"/>
    <property type="match status" value="1"/>
</dbReference>
<dbReference type="Pfam" id="PF02771">
    <property type="entry name" value="Acyl-CoA_dh_N"/>
    <property type="match status" value="1"/>
</dbReference>
<dbReference type="InterPro" id="IPR013786">
    <property type="entry name" value="AcylCoA_DH/ox_N"/>
</dbReference>
<dbReference type="Pfam" id="PF00441">
    <property type="entry name" value="Acyl-CoA_dh_1"/>
    <property type="match status" value="1"/>
</dbReference>
<reference evidence="9" key="1">
    <citation type="journal article" date="2019" name="Int. J. Syst. Evol. Microbiol.">
        <title>The Global Catalogue of Microorganisms (GCM) 10K type strain sequencing project: providing services to taxonomists for standard genome sequencing and annotation.</title>
        <authorList>
            <consortium name="The Broad Institute Genomics Platform"/>
            <consortium name="The Broad Institute Genome Sequencing Center for Infectious Disease"/>
            <person name="Wu L."/>
            <person name="Ma J."/>
        </authorList>
    </citation>
    <scope>NUCLEOTIDE SEQUENCE [LARGE SCALE GENOMIC DNA]</scope>
    <source>
        <strain evidence="9">JCM 9458</strain>
    </source>
</reference>
<sequence length="364" mass="38548">MREAMTVDLIPAPTEEQAMVLDATVRFIQNEFPLTRVRERVDGRDGVGSGYRKGAAELGWFGMLADETHGGGSASDNGLVDAAMIAAERGAVLQPGPYVGHSVVVHALSTAGGDPRLPDLLQGNSWATWIPGGAELRGSALHGVVGAAAEIDDCAWLLVTARSPEGPAQLLVPTDAPGLTVHPLDGLDLTRRWFRVEFDGVVPDTVIGGPGAETARAVARQEQIAAVLSAAEAVGAMHANFALALEYAKSRIAFGRPIGSFQAIKHLLADTSLWLEMSKAIVANAAEALGQRDVTGGAALAHAAKSFVGERSAELTQNCFQIFGGIGYTWEHDQHLFLRRLAAERVAFGSPSWHRDQLLKLGNL</sequence>
<evidence type="ECO:0000256" key="4">
    <source>
        <dbReference type="ARBA" id="ARBA00022827"/>
    </source>
</evidence>
<gene>
    <name evidence="8" type="ORF">GCM10020369_36070</name>
</gene>
<dbReference type="Gene3D" id="1.10.540.10">
    <property type="entry name" value="Acyl-CoA dehydrogenase/oxidase, N-terminal domain"/>
    <property type="match status" value="1"/>
</dbReference>
<dbReference type="InterPro" id="IPR037069">
    <property type="entry name" value="AcylCoA_DH/ox_N_sf"/>
</dbReference>
<dbReference type="InterPro" id="IPR009100">
    <property type="entry name" value="AcylCoA_DH/oxidase_NM_dom_sf"/>
</dbReference>
<evidence type="ECO:0000256" key="2">
    <source>
        <dbReference type="ARBA" id="ARBA00009347"/>
    </source>
</evidence>
<dbReference type="CDD" id="cd00567">
    <property type="entry name" value="ACAD"/>
    <property type="match status" value="1"/>
</dbReference>
<dbReference type="InterPro" id="IPR009075">
    <property type="entry name" value="AcylCo_DH/oxidase_C"/>
</dbReference>
<keyword evidence="9" id="KW-1185">Reference proteome</keyword>
<keyword evidence="3" id="KW-0285">Flavoprotein</keyword>
<dbReference type="InterPro" id="IPR036250">
    <property type="entry name" value="AcylCo_DH-like_C"/>
</dbReference>
<keyword evidence="4" id="KW-0274">FAD</keyword>
<dbReference type="Gene3D" id="1.20.140.10">
    <property type="entry name" value="Butyryl-CoA Dehydrogenase, subunit A, domain 3"/>
    <property type="match status" value="1"/>
</dbReference>
<accession>A0ABP6SZJ1</accession>
<dbReference type="EMBL" id="BAAAYN010000023">
    <property type="protein sequence ID" value="GAA3388733.1"/>
    <property type="molecule type" value="Genomic_DNA"/>
</dbReference>
<dbReference type="Proteomes" id="UP001501676">
    <property type="component" value="Unassembled WGS sequence"/>
</dbReference>
<dbReference type="PANTHER" id="PTHR43884:SF20">
    <property type="entry name" value="ACYL-COA DEHYDROGENASE FADE28"/>
    <property type="match status" value="1"/>
</dbReference>
<comment type="similarity">
    <text evidence="2">Belongs to the acyl-CoA dehydrogenase family.</text>
</comment>
<protein>
    <submittedName>
        <fullName evidence="8">Acyl-CoA dehydrogenase family protein</fullName>
    </submittedName>
</protein>
<comment type="cofactor">
    <cofactor evidence="1">
        <name>FAD</name>
        <dbReference type="ChEBI" id="CHEBI:57692"/>
    </cofactor>
</comment>
<evidence type="ECO:0000259" key="6">
    <source>
        <dbReference type="Pfam" id="PF00441"/>
    </source>
</evidence>
<dbReference type="SUPFAM" id="SSF56645">
    <property type="entry name" value="Acyl-CoA dehydrogenase NM domain-like"/>
    <property type="match status" value="1"/>
</dbReference>
<evidence type="ECO:0000313" key="9">
    <source>
        <dbReference type="Proteomes" id="UP001501676"/>
    </source>
</evidence>
<feature type="domain" description="Acyl-CoA dehydrogenase/oxidase N-terminal" evidence="7">
    <location>
        <begin position="14"/>
        <end position="112"/>
    </location>
</feature>
<evidence type="ECO:0000256" key="3">
    <source>
        <dbReference type="ARBA" id="ARBA00022630"/>
    </source>
</evidence>
<dbReference type="PANTHER" id="PTHR43884">
    <property type="entry name" value="ACYL-COA DEHYDROGENASE"/>
    <property type="match status" value="1"/>
</dbReference>
<name>A0ABP6SZJ1_9ACTN</name>
<evidence type="ECO:0000256" key="1">
    <source>
        <dbReference type="ARBA" id="ARBA00001974"/>
    </source>
</evidence>
<evidence type="ECO:0000256" key="5">
    <source>
        <dbReference type="ARBA" id="ARBA00023002"/>
    </source>
</evidence>
<comment type="caution">
    <text evidence="8">The sequence shown here is derived from an EMBL/GenBank/DDBJ whole genome shotgun (WGS) entry which is preliminary data.</text>
</comment>
<keyword evidence="5" id="KW-0560">Oxidoreductase</keyword>
<evidence type="ECO:0000313" key="8">
    <source>
        <dbReference type="EMBL" id="GAA3388733.1"/>
    </source>
</evidence>
<proteinExistence type="inferred from homology"/>
<organism evidence="8 9">
    <name type="scientific">Cryptosporangium minutisporangium</name>
    <dbReference type="NCBI Taxonomy" id="113569"/>
    <lineage>
        <taxon>Bacteria</taxon>
        <taxon>Bacillati</taxon>
        <taxon>Actinomycetota</taxon>
        <taxon>Actinomycetes</taxon>
        <taxon>Cryptosporangiales</taxon>
        <taxon>Cryptosporangiaceae</taxon>
        <taxon>Cryptosporangium</taxon>
    </lineage>
</organism>